<dbReference type="SMART" id="SM00220">
    <property type="entry name" value="S_TKc"/>
    <property type="match status" value="1"/>
</dbReference>
<dbReference type="Pfam" id="PF00069">
    <property type="entry name" value="Pkinase"/>
    <property type="match status" value="1"/>
</dbReference>
<evidence type="ECO:0000256" key="5">
    <source>
        <dbReference type="PROSITE-ProRule" id="PRU10141"/>
    </source>
</evidence>
<dbReference type="Gene3D" id="1.10.510.10">
    <property type="entry name" value="Transferase(Phosphotransferase) domain 1"/>
    <property type="match status" value="1"/>
</dbReference>
<organism evidence="8 9">
    <name type="scientific">Deinococcus roseus</name>
    <dbReference type="NCBI Taxonomy" id="392414"/>
    <lineage>
        <taxon>Bacteria</taxon>
        <taxon>Thermotogati</taxon>
        <taxon>Deinococcota</taxon>
        <taxon>Deinococci</taxon>
        <taxon>Deinococcales</taxon>
        <taxon>Deinococcaceae</taxon>
        <taxon>Deinococcus</taxon>
    </lineage>
</organism>
<dbReference type="CDD" id="cd14014">
    <property type="entry name" value="STKc_PknB_like"/>
    <property type="match status" value="1"/>
</dbReference>
<sequence>MVWLILIFVVSGVLWYRASERVLALALAVVTLLFVTYLVSFSSVERALTPALIASFLIGTSFYLTRFVPVKGPNRKQRRKPRARLVRQGGELQLNIRGYQILERIGEGGMAVVHLARRLEDEKLVAIKVPLEKHFGDNKVLRRFVQEAATLKRLEHPNIVRVFDYNADTQPFYMIMEYVKGQSLEGYMLSQPVSVSSVLNISRAVCDALRYIHSQGLVHRDVKPSNIMLMREQITQGDIDSYQVRLMDFGIAVGQAVSRLSVGAGRVGTPIYMSPEQAKGGSVDARSDIYSLGMVLYEMAAGRTPFAGSYDVVVHQQVFDVPTPPRQYNVRIPIALNDLIMRMLEKDPSHRPSLDEVLRLIDSGDLIDNSIPILPSTLVVVTNSGQNFIRVLDTQGNLLQGLGNMDSGALPTIPVACHYLPDGNLLAGVVDYKTANAPMLRILNSEMELVGGFAPYGLKEGNLLNLVSLAVTPSKRIYALDLDTCMVQEYTMEGDFVRKFGGRGDGQGTFREPRMLAANDEFIFVLDTQLREVQRFSLDGSYISRVAFKQSKDAQALQALDGVGVDLKGNVLVSDSTSSRIRVMSAAGKPVSAVLIDPWHGEPTGELLLDVDHEGHIYAARKGGQLIRKYTADGQLMGMLDALAPVLAFSVRRTVPVSVKA</sequence>
<keyword evidence="8" id="KW-0723">Serine/threonine-protein kinase</keyword>
<dbReference type="SUPFAM" id="SSF56112">
    <property type="entry name" value="Protein kinase-like (PK-like)"/>
    <property type="match status" value="1"/>
</dbReference>
<name>A0ABQ2CVC0_9DEIO</name>
<dbReference type="PANTHER" id="PTHR43289">
    <property type="entry name" value="MITOGEN-ACTIVATED PROTEIN KINASE KINASE KINASE 20-RELATED"/>
    <property type="match status" value="1"/>
</dbReference>
<keyword evidence="2 5" id="KW-0547">Nucleotide-binding</keyword>
<keyword evidence="4 5" id="KW-0067">ATP-binding</keyword>
<keyword evidence="6" id="KW-0472">Membrane</keyword>
<feature type="transmembrane region" description="Helical" evidence="6">
    <location>
        <begin position="47"/>
        <end position="69"/>
    </location>
</feature>
<accession>A0ABQ2CVC0</accession>
<evidence type="ECO:0000256" key="6">
    <source>
        <dbReference type="SAM" id="Phobius"/>
    </source>
</evidence>
<comment type="caution">
    <text evidence="8">The sequence shown here is derived from an EMBL/GenBank/DDBJ whole genome shotgun (WGS) entry which is preliminary data.</text>
</comment>
<dbReference type="RefSeq" id="WP_188999836.1">
    <property type="nucleotide sequence ID" value="NZ_BMOD01000002.1"/>
</dbReference>
<dbReference type="InterPro" id="IPR011009">
    <property type="entry name" value="Kinase-like_dom_sf"/>
</dbReference>
<dbReference type="InterPro" id="IPR017441">
    <property type="entry name" value="Protein_kinase_ATP_BS"/>
</dbReference>
<dbReference type="Proteomes" id="UP000632222">
    <property type="component" value="Unassembled WGS sequence"/>
</dbReference>
<dbReference type="Gene3D" id="2.120.10.30">
    <property type="entry name" value="TolB, C-terminal domain"/>
    <property type="match status" value="1"/>
</dbReference>
<evidence type="ECO:0000256" key="3">
    <source>
        <dbReference type="ARBA" id="ARBA00022777"/>
    </source>
</evidence>
<proteinExistence type="predicted"/>
<feature type="transmembrane region" description="Helical" evidence="6">
    <location>
        <begin position="22"/>
        <end position="41"/>
    </location>
</feature>
<dbReference type="PROSITE" id="PS00108">
    <property type="entry name" value="PROTEIN_KINASE_ST"/>
    <property type="match status" value="1"/>
</dbReference>
<dbReference type="SUPFAM" id="SSF101898">
    <property type="entry name" value="NHL repeat"/>
    <property type="match status" value="1"/>
</dbReference>
<evidence type="ECO:0000256" key="1">
    <source>
        <dbReference type="ARBA" id="ARBA00022679"/>
    </source>
</evidence>
<dbReference type="PROSITE" id="PS50011">
    <property type="entry name" value="PROTEIN_KINASE_DOM"/>
    <property type="match status" value="1"/>
</dbReference>
<evidence type="ECO:0000313" key="9">
    <source>
        <dbReference type="Proteomes" id="UP000632222"/>
    </source>
</evidence>
<evidence type="ECO:0000256" key="2">
    <source>
        <dbReference type="ARBA" id="ARBA00022741"/>
    </source>
</evidence>
<dbReference type="InterPro" id="IPR011042">
    <property type="entry name" value="6-blade_b-propeller_TolB-like"/>
</dbReference>
<dbReference type="EMBL" id="BMOD01000002">
    <property type="protein sequence ID" value="GGJ23039.1"/>
    <property type="molecule type" value="Genomic_DNA"/>
</dbReference>
<dbReference type="CDD" id="cd05819">
    <property type="entry name" value="NHL"/>
    <property type="match status" value="1"/>
</dbReference>
<keyword evidence="6" id="KW-1133">Transmembrane helix</keyword>
<keyword evidence="6" id="KW-0812">Transmembrane</keyword>
<dbReference type="PANTHER" id="PTHR43289:SF6">
    <property type="entry name" value="SERINE_THREONINE-PROTEIN KINASE NEKL-3"/>
    <property type="match status" value="1"/>
</dbReference>
<dbReference type="GO" id="GO:0004674">
    <property type="term" value="F:protein serine/threonine kinase activity"/>
    <property type="evidence" value="ECO:0007669"/>
    <property type="project" value="UniProtKB-KW"/>
</dbReference>
<reference evidence="9" key="1">
    <citation type="journal article" date="2019" name="Int. J. Syst. Evol. Microbiol.">
        <title>The Global Catalogue of Microorganisms (GCM) 10K type strain sequencing project: providing services to taxonomists for standard genome sequencing and annotation.</title>
        <authorList>
            <consortium name="The Broad Institute Genomics Platform"/>
            <consortium name="The Broad Institute Genome Sequencing Center for Infectious Disease"/>
            <person name="Wu L."/>
            <person name="Ma J."/>
        </authorList>
    </citation>
    <scope>NUCLEOTIDE SEQUENCE [LARGE SCALE GENOMIC DNA]</scope>
    <source>
        <strain evidence="9">JCM 14370</strain>
    </source>
</reference>
<dbReference type="PROSITE" id="PS00107">
    <property type="entry name" value="PROTEIN_KINASE_ATP"/>
    <property type="match status" value="1"/>
</dbReference>
<evidence type="ECO:0000259" key="7">
    <source>
        <dbReference type="PROSITE" id="PS50011"/>
    </source>
</evidence>
<evidence type="ECO:0000313" key="8">
    <source>
        <dbReference type="EMBL" id="GGJ23039.1"/>
    </source>
</evidence>
<keyword evidence="9" id="KW-1185">Reference proteome</keyword>
<keyword evidence="3 8" id="KW-0418">Kinase</keyword>
<feature type="domain" description="Protein kinase" evidence="7">
    <location>
        <begin position="99"/>
        <end position="374"/>
    </location>
</feature>
<feature type="binding site" evidence="5">
    <location>
        <position position="128"/>
    </location>
    <ligand>
        <name>ATP</name>
        <dbReference type="ChEBI" id="CHEBI:30616"/>
    </ligand>
</feature>
<keyword evidence="1" id="KW-0808">Transferase</keyword>
<gene>
    <name evidence="8" type="ORF">GCM10008938_06530</name>
</gene>
<dbReference type="InterPro" id="IPR008271">
    <property type="entry name" value="Ser/Thr_kinase_AS"/>
</dbReference>
<protein>
    <submittedName>
        <fullName evidence="8">Serine/threonine protein kinase</fullName>
    </submittedName>
</protein>
<evidence type="ECO:0000256" key="4">
    <source>
        <dbReference type="ARBA" id="ARBA00022840"/>
    </source>
</evidence>
<dbReference type="InterPro" id="IPR000719">
    <property type="entry name" value="Prot_kinase_dom"/>
</dbReference>